<dbReference type="GO" id="GO:0005794">
    <property type="term" value="C:Golgi apparatus"/>
    <property type="evidence" value="ECO:0007669"/>
    <property type="project" value="TreeGrafter"/>
</dbReference>
<proteinExistence type="inferred from homology"/>
<dbReference type="GO" id="GO:0006493">
    <property type="term" value="P:protein O-linked glycosylation"/>
    <property type="evidence" value="ECO:0007669"/>
    <property type="project" value="TreeGrafter"/>
</dbReference>
<evidence type="ECO:0000256" key="7">
    <source>
        <dbReference type="ARBA" id="ARBA00022989"/>
    </source>
</evidence>
<evidence type="ECO:0000256" key="9">
    <source>
        <dbReference type="ARBA" id="ARBA00023180"/>
    </source>
</evidence>
<keyword evidence="3" id="KW-0328">Glycosyltransferase</keyword>
<dbReference type="PANTHER" id="PTHR31392:SF1">
    <property type="entry name" value="ALPHA-1,3-MANNOSYLTRANSFERASE MNN1-RELATED"/>
    <property type="match status" value="1"/>
</dbReference>
<evidence type="ECO:0000313" key="13">
    <source>
        <dbReference type="Proteomes" id="UP001160483"/>
    </source>
</evidence>
<keyword evidence="7" id="KW-1133">Transmembrane helix</keyword>
<name>A0AAU9LCI4_9STRA</name>
<sequence length="272" mass="30714">MVGLIQTKKELGEIRAYDVCDLAANAKSATNASRPVFCDDIDGYYAKFRSFIIKPLAVTYSQFEQILMLDADTTFFVNPTVLFDSKKFKTTGIFLMHDRISHDWFYMAEQSSPELSVEQKYFSEFDVTPFRPLPTLQRPKATVQNKTPAKLSFKPSDFLLSSHSFNRRSGHQVDSSMLMWDKKRQPRATTILASFIANNDIASPPSYGDKELFFYASELAETQYSFSDHAMGAVGTEVEDHGPKNLTVCGDMAQVFPIRQDGCQTTTYLCST</sequence>
<organism evidence="10 13">
    <name type="scientific">Peronospora belbahrii</name>
    <dbReference type="NCBI Taxonomy" id="622444"/>
    <lineage>
        <taxon>Eukaryota</taxon>
        <taxon>Sar</taxon>
        <taxon>Stramenopiles</taxon>
        <taxon>Oomycota</taxon>
        <taxon>Peronosporomycetes</taxon>
        <taxon>Peronosporales</taxon>
        <taxon>Peronosporaceae</taxon>
        <taxon>Peronospora</taxon>
    </lineage>
</organism>
<evidence type="ECO:0000256" key="4">
    <source>
        <dbReference type="ARBA" id="ARBA00022679"/>
    </source>
</evidence>
<comment type="similarity">
    <text evidence="2">Belongs to the MNN1/MNT family.</text>
</comment>
<keyword evidence="6" id="KW-0735">Signal-anchor</keyword>
<dbReference type="Pfam" id="PF11051">
    <property type="entry name" value="Mannosyl_trans3"/>
    <property type="match status" value="1"/>
</dbReference>
<evidence type="ECO:0000256" key="6">
    <source>
        <dbReference type="ARBA" id="ARBA00022968"/>
    </source>
</evidence>
<evidence type="ECO:0000256" key="2">
    <source>
        <dbReference type="ARBA" id="ARBA00009105"/>
    </source>
</evidence>
<dbReference type="EMBL" id="CAKKTJ010000336">
    <property type="protein sequence ID" value="CAH0482883.1"/>
    <property type="molecule type" value="Genomic_DNA"/>
</dbReference>
<evidence type="ECO:0000313" key="10">
    <source>
        <dbReference type="EMBL" id="CAH0482883.1"/>
    </source>
</evidence>
<reference evidence="10 12" key="1">
    <citation type="submission" date="2021-11" db="EMBL/GenBank/DDBJ databases">
        <authorList>
            <person name="Islam A."/>
            <person name="Islam S."/>
            <person name="Flora M.S."/>
            <person name="Rahman M."/>
            <person name="Ziaur R.M."/>
            <person name="Epstein J.H."/>
            <person name="Hassan M."/>
            <person name="Klassen M."/>
            <person name="Woodard K."/>
            <person name="Webb A."/>
            <person name="Webby R.J."/>
            <person name="El Zowalaty M.E."/>
        </authorList>
    </citation>
    <scope>NUCLEOTIDE SEQUENCE</scope>
    <source>
        <strain evidence="11">Pbs1</strain>
        <strain evidence="10">Pbs3</strain>
    </source>
</reference>
<dbReference type="AlphaFoldDB" id="A0AAU9LCI4"/>
<keyword evidence="4" id="KW-0808">Transferase</keyword>
<dbReference type="InterPro" id="IPR029044">
    <property type="entry name" value="Nucleotide-diphossugar_trans"/>
</dbReference>
<evidence type="ECO:0000313" key="11">
    <source>
        <dbReference type="EMBL" id="CAH0521935.1"/>
    </source>
</evidence>
<evidence type="ECO:0008006" key="14">
    <source>
        <dbReference type="Google" id="ProtNLM"/>
    </source>
</evidence>
<dbReference type="EMBL" id="CAKLCB010000384">
    <property type="protein sequence ID" value="CAH0521935.1"/>
    <property type="molecule type" value="Genomic_DNA"/>
</dbReference>
<evidence type="ECO:0000256" key="3">
    <source>
        <dbReference type="ARBA" id="ARBA00022676"/>
    </source>
</evidence>
<protein>
    <recommendedName>
        <fullName evidence="14">Nucleotide-diphospho-sugar transferase domain-containing protein</fullName>
    </recommendedName>
</protein>
<dbReference type="GO" id="GO:0016020">
    <property type="term" value="C:membrane"/>
    <property type="evidence" value="ECO:0007669"/>
    <property type="project" value="UniProtKB-SubCell"/>
</dbReference>
<keyword evidence="9" id="KW-0325">Glycoprotein</keyword>
<keyword evidence="12" id="KW-1185">Reference proteome</keyword>
<keyword evidence="8" id="KW-0472">Membrane</keyword>
<dbReference type="Proteomes" id="UP001160483">
    <property type="component" value="Unassembled WGS sequence"/>
</dbReference>
<dbReference type="GO" id="GO:0000033">
    <property type="term" value="F:alpha-1,3-mannosyltransferase activity"/>
    <property type="evidence" value="ECO:0007669"/>
    <property type="project" value="TreeGrafter"/>
</dbReference>
<evidence type="ECO:0000313" key="12">
    <source>
        <dbReference type="Proteomes" id="UP001158986"/>
    </source>
</evidence>
<evidence type="ECO:0000256" key="8">
    <source>
        <dbReference type="ARBA" id="ARBA00023136"/>
    </source>
</evidence>
<dbReference type="InterPro" id="IPR022751">
    <property type="entry name" value="Alpha_mannosyltransferase"/>
</dbReference>
<comment type="subcellular location">
    <subcellularLocation>
        <location evidence="1">Membrane</location>
        <topology evidence="1">Single-pass type II membrane protein</topology>
    </subcellularLocation>
</comment>
<dbReference type="PANTHER" id="PTHR31392">
    <property type="entry name" value="ALPHA-1,3-MANNOSYLTRANSFERASE MNN1-RELATED"/>
    <property type="match status" value="1"/>
</dbReference>
<evidence type="ECO:0000256" key="1">
    <source>
        <dbReference type="ARBA" id="ARBA00004606"/>
    </source>
</evidence>
<comment type="caution">
    <text evidence="10">The sequence shown here is derived from an EMBL/GenBank/DDBJ whole genome shotgun (WGS) entry which is preliminary data.</text>
</comment>
<evidence type="ECO:0000256" key="5">
    <source>
        <dbReference type="ARBA" id="ARBA00022692"/>
    </source>
</evidence>
<keyword evidence="5" id="KW-0812">Transmembrane</keyword>
<accession>A0AAU9LCI4</accession>
<gene>
    <name evidence="11" type="ORF">PBS001_LOCUS8376</name>
    <name evidence="10" type="ORF">PBS003_LOCUS9461</name>
</gene>
<dbReference type="SUPFAM" id="SSF53448">
    <property type="entry name" value="Nucleotide-diphospho-sugar transferases"/>
    <property type="match status" value="1"/>
</dbReference>
<dbReference type="Proteomes" id="UP001158986">
    <property type="component" value="Unassembled WGS sequence"/>
</dbReference>